<accession>A0ABN9LFE1</accession>
<evidence type="ECO:0000259" key="2">
    <source>
        <dbReference type="PROSITE" id="PS50878"/>
    </source>
</evidence>
<reference evidence="3" key="1">
    <citation type="submission" date="2023-07" db="EMBL/GenBank/DDBJ databases">
        <authorList>
            <person name="Stuckert A."/>
        </authorList>
    </citation>
    <scope>NUCLEOTIDE SEQUENCE</scope>
</reference>
<dbReference type="PROSITE" id="PS50878">
    <property type="entry name" value="RT_POL"/>
    <property type="match status" value="1"/>
</dbReference>
<keyword evidence="4" id="KW-1185">Reference proteome</keyword>
<dbReference type="EMBL" id="CAUEEQ010013965">
    <property type="protein sequence ID" value="CAJ0937921.1"/>
    <property type="molecule type" value="Genomic_DNA"/>
</dbReference>
<gene>
    <name evidence="3" type="ORF">RIMI_LOCUS7386149</name>
</gene>
<proteinExistence type="predicted"/>
<sequence>MLKMEWRQNEEHVNIESSGGLSGGEQQQMGQVSVWSIYEAITFVQHYMGKFWATLRIQKGYEEQKKLRMVASNVCRKRGRKEGRDSRDSGGILANKEIKKWGTSQISDLTVCTALCQITDLTCSAAAFTVPALSRLCEATSLPAGHGSAAILDPGLEQGGREGPRGGHHQGDPPGEQSEKNDNKITGETTNLVINISDHLLSPAEFSVLQKGLSFCPTPNWDALQLKKDLESFYRTIRLKTHFGLNKDITGTPIPPTNNVMLPTLSITNLGLRNRSNFCPPRIYHATETFISLVDREVDSLIHQQRLGLFPSHSNLTSTEKQALSSLHTNTSIVVKPADKGGAIVVMNRAQYIGEIYRQLADTNTYNIISRDPVTAISQKIKTVIDTYLTRYTIDQKTASFLTNPHPVTPVFYVLPKIHKSLQNPPGRPIVASTDSVLSPLSVFLERILTPLVKTTRSFLLDTGHFLDVIKQLARIPSNSTLVTLDVCSLYTSIQHTKGIEATRHLLCQSSLSEDAIEFCLDLLTLVLYENYFLFEDTFYIQKCGTAMGSNVAPAYANAFMNHFETIHVFTDSLFLQNVACYHRYIDDIFLIWTGTTDTLLSFHSYLNSILPELQFTIHHNTHSVPFLDTMVLKDSNGNLSTDIYCKPTDCNSLLLYTSCHPRSLKDSLPRSQFNRVARIVSDPITLSDRLDDMTSKFKARHYPAKLLIEEKTRILSPPSPRPPRNTQDSYMYFTHWYQKFTPSSRGTGLFWPNPILPSLLSKNQSWYAIKDHPTSGISS</sequence>
<dbReference type="Proteomes" id="UP001176940">
    <property type="component" value="Unassembled WGS sequence"/>
</dbReference>
<evidence type="ECO:0000313" key="3">
    <source>
        <dbReference type="EMBL" id="CAJ0937921.1"/>
    </source>
</evidence>
<organism evidence="3 4">
    <name type="scientific">Ranitomeya imitator</name>
    <name type="common">mimic poison frog</name>
    <dbReference type="NCBI Taxonomy" id="111125"/>
    <lineage>
        <taxon>Eukaryota</taxon>
        <taxon>Metazoa</taxon>
        <taxon>Chordata</taxon>
        <taxon>Craniata</taxon>
        <taxon>Vertebrata</taxon>
        <taxon>Euteleostomi</taxon>
        <taxon>Amphibia</taxon>
        <taxon>Batrachia</taxon>
        <taxon>Anura</taxon>
        <taxon>Neobatrachia</taxon>
        <taxon>Hyloidea</taxon>
        <taxon>Dendrobatidae</taxon>
        <taxon>Dendrobatinae</taxon>
        <taxon>Ranitomeya</taxon>
    </lineage>
</organism>
<comment type="caution">
    <text evidence="3">The sequence shown here is derived from an EMBL/GenBank/DDBJ whole genome shotgun (WGS) entry which is preliminary data.</text>
</comment>
<evidence type="ECO:0000256" key="1">
    <source>
        <dbReference type="SAM" id="MobiDB-lite"/>
    </source>
</evidence>
<feature type="region of interest" description="Disordered" evidence="1">
    <location>
        <begin position="148"/>
        <end position="183"/>
    </location>
</feature>
<dbReference type="InterPro" id="IPR058912">
    <property type="entry name" value="HTH_animal"/>
</dbReference>
<dbReference type="InterPro" id="IPR000477">
    <property type="entry name" value="RT_dom"/>
</dbReference>
<feature type="domain" description="Reverse transcriptase" evidence="2">
    <location>
        <begin position="396"/>
        <end position="644"/>
    </location>
</feature>
<dbReference type="PANTHER" id="PTHR21301:SF12">
    <property type="match status" value="1"/>
</dbReference>
<dbReference type="Pfam" id="PF00078">
    <property type="entry name" value="RVT_1"/>
    <property type="match status" value="1"/>
</dbReference>
<feature type="compositionally biased region" description="Basic and acidic residues" evidence="1">
    <location>
        <begin position="159"/>
        <end position="183"/>
    </location>
</feature>
<name>A0ABN9LFE1_9NEOB</name>
<dbReference type="Pfam" id="PF26215">
    <property type="entry name" value="HTH_animal"/>
    <property type="match status" value="1"/>
</dbReference>
<protein>
    <recommendedName>
        <fullName evidence="2">Reverse transcriptase domain-containing protein</fullName>
    </recommendedName>
</protein>
<evidence type="ECO:0000313" key="4">
    <source>
        <dbReference type="Proteomes" id="UP001176940"/>
    </source>
</evidence>
<dbReference type="PANTHER" id="PTHR21301">
    <property type="entry name" value="REVERSE TRANSCRIPTASE"/>
    <property type="match status" value="1"/>
</dbReference>